<reference evidence="2 3" key="1">
    <citation type="submission" date="2015-05" db="EMBL/GenBank/DDBJ databases">
        <title>Whole genome sequence and identification of bacterial endophytes from Costus igneus.</title>
        <authorList>
            <person name="Lee Y.P."/>
            <person name="Gan H.M."/>
            <person name="Eng W."/>
            <person name="Wheatley M.S."/>
            <person name="Caraballo A."/>
            <person name="Polter S."/>
            <person name="Savka M.A."/>
            <person name="Hudson A.O."/>
        </authorList>
    </citation>
    <scope>NUCLEOTIDE SEQUENCE [LARGE SCALE GENOMIC DNA]</scope>
    <source>
        <strain evidence="2 3">RIT379</strain>
    </source>
</reference>
<dbReference type="PATRIC" id="fig|1397.4.peg.1574"/>
<accession>A0A0J1IGN6</accession>
<dbReference type="InterPro" id="IPR000182">
    <property type="entry name" value="GNAT_dom"/>
</dbReference>
<feature type="domain" description="N-acetyltransferase" evidence="1">
    <location>
        <begin position="7"/>
        <end position="174"/>
    </location>
</feature>
<dbReference type="Pfam" id="PF00583">
    <property type="entry name" value="Acetyltransf_1"/>
    <property type="match status" value="1"/>
</dbReference>
<name>A0A0J1IGN6_NIACI</name>
<protein>
    <submittedName>
        <fullName evidence="2">Acetyltransferase</fullName>
    </submittedName>
</protein>
<comment type="caution">
    <text evidence="2">The sequence shown here is derived from an EMBL/GenBank/DDBJ whole genome shotgun (WGS) entry which is preliminary data.</text>
</comment>
<dbReference type="Proteomes" id="UP000036045">
    <property type="component" value="Unassembled WGS sequence"/>
</dbReference>
<dbReference type="CDD" id="cd04301">
    <property type="entry name" value="NAT_SF"/>
    <property type="match status" value="1"/>
</dbReference>
<dbReference type="GeneID" id="56349675"/>
<evidence type="ECO:0000313" key="2">
    <source>
        <dbReference type="EMBL" id="KLV25107.1"/>
    </source>
</evidence>
<organism evidence="2 3">
    <name type="scientific">Niallia circulans</name>
    <name type="common">Bacillus circulans</name>
    <dbReference type="NCBI Taxonomy" id="1397"/>
    <lineage>
        <taxon>Bacteria</taxon>
        <taxon>Bacillati</taxon>
        <taxon>Bacillota</taxon>
        <taxon>Bacilli</taxon>
        <taxon>Bacillales</taxon>
        <taxon>Bacillaceae</taxon>
        <taxon>Niallia</taxon>
    </lineage>
</organism>
<dbReference type="RefSeq" id="WP_047943447.1">
    <property type="nucleotide sequence ID" value="NZ_CP053989.1"/>
</dbReference>
<dbReference type="PROSITE" id="PS51186">
    <property type="entry name" value="GNAT"/>
    <property type="match status" value="1"/>
</dbReference>
<dbReference type="AlphaFoldDB" id="A0A0J1IGN6"/>
<keyword evidence="3" id="KW-1185">Reference proteome</keyword>
<dbReference type="PANTHER" id="PTHR43072">
    <property type="entry name" value="N-ACETYLTRANSFERASE"/>
    <property type="match status" value="1"/>
</dbReference>
<gene>
    <name evidence="2" type="ORF">ABW02_16860</name>
</gene>
<keyword evidence="2" id="KW-0808">Transferase</keyword>
<evidence type="ECO:0000259" key="1">
    <source>
        <dbReference type="PROSITE" id="PS51186"/>
    </source>
</evidence>
<dbReference type="SUPFAM" id="SSF55729">
    <property type="entry name" value="Acyl-CoA N-acyltransferases (Nat)"/>
    <property type="match status" value="1"/>
</dbReference>
<evidence type="ECO:0000313" key="3">
    <source>
        <dbReference type="Proteomes" id="UP000036045"/>
    </source>
</evidence>
<dbReference type="GO" id="GO:0016747">
    <property type="term" value="F:acyltransferase activity, transferring groups other than amino-acyl groups"/>
    <property type="evidence" value="ECO:0007669"/>
    <property type="project" value="InterPro"/>
</dbReference>
<dbReference type="Gene3D" id="3.40.630.30">
    <property type="match status" value="1"/>
</dbReference>
<dbReference type="EMBL" id="LDPH01000018">
    <property type="protein sequence ID" value="KLV25107.1"/>
    <property type="molecule type" value="Genomic_DNA"/>
</dbReference>
<dbReference type="OrthoDB" id="9802340at2"/>
<sequence length="174" mass="20100">MKSADQYLIRHAKLEDAEAIFAIQQSVIAEEDYLITTIEEYNQTLEEQQAWVAKILHNERETILIAEETNKVIGFIVFQTKNRQRLNHTGSFGMMISKKYRSKGIGKLLMKALLAWAKENPLIEKVSLGVFSTNTRAISLYTCMGFIEEGRKIKEIKLSENEYIDDILMYKMVT</sequence>
<proteinExistence type="predicted"/>
<dbReference type="InterPro" id="IPR016181">
    <property type="entry name" value="Acyl_CoA_acyltransferase"/>
</dbReference>